<keyword evidence="2 3" id="KW-0143">Chaperone</keyword>
<evidence type="ECO:0000256" key="3">
    <source>
        <dbReference type="HAMAP-Rule" id="MF_01385"/>
    </source>
</evidence>
<comment type="subcellular location">
    <subcellularLocation>
        <location evidence="3">Cytoplasm</location>
    </subcellularLocation>
</comment>
<evidence type="ECO:0000256" key="2">
    <source>
        <dbReference type="ARBA" id="ARBA00023186"/>
    </source>
</evidence>
<protein>
    <recommendedName>
        <fullName evidence="3">Urease accessory protein UreF</fullName>
    </recommendedName>
</protein>
<name>A0A2T5MGS6_9GAMM</name>
<proteinExistence type="inferred from homology"/>
<dbReference type="Gene3D" id="1.10.4190.10">
    <property type="entry name" value="Urease accessory protein UreF"/>
    <property type="match status" value="1"/>
</dbReference>
<dbReference type="PANTHER" id="PTHR33620:SF1">
    <property type="entry name" value="UREASE ACCESSORY PROTEIN F"/>
    <property type="match status" value="1"/>
</dbReference>
<accession>A0A2T5MGS6</accession>
<reference evidence="4 5" key="1">
    <citation type="submission" date="2018-04" db="EMBL/GenBank/DDBJ databases">
        <title>Novel species isolated from glacier.</title>
        <authorList>
            <person name="Liu Q."/>
            <person name="Xin Y.-H."/>
        </authorList>
    </citation>
    <scope>NUCLEOTIDE SEQUENCE [LARGE SCALE GENOMIC DNA]</scope>
    <source>
        <strain evidence="4 5">GT1R17</strain>
    </source>
</reference>
<evidence type="ECO:0000256" key="1">
    <source>
        <dbReference type="ARBA" id="ARBA00022988"/>
    </source>
</evidence>
<gene>
    <name evidence="3" type="primary">ureF</name>
    <name evidence="4" type="ORF">CJD38_08275</name>
</gene>
<evidence type="ECO:0000313" key="5">
    <source>
        <dbReference type="Proteomes" id="UP000244248"/>
    </source>
</evidence>
<dbReference type="InterPro" id="IPR002639">
    <property type="entry name" value="UreF"/>
</dbReference>
<comment type="caution">
    <text evidence="4">The sequence shown here is derived from an EMBL/GenBank/DDBJ whole genome shotgun (WGS) entry which is preliminary data.</text>
</comment>
<organism evidence="4 5">
    <name type="scientific">Stenotrophobium rhamnosiphilum</name>
    <dbReference type="NCBI Taxonomy" id="2029166"/>
    <lineage>
        <taxon>Bacteria</taxon>
        <taxon>Pseudomonadati</taxon>
        <taxon>Pseudomonadota</taxon>
        <taxon>Gammaproteobacteria</taxon>
        <taxon>Nevskiales</taxon>
        <taxon>Nevskiaceae</taxon>
        <taxon>Stenotrophobium</taxon>
    </lineage>
</organism>
<dbReference type="PIRSF" id="PIRSF009467">
    <property type="entry name" value="Ureas_acces_UreF"/>
    <property type="match status" value="1"/>
</dbReference>
<dbReference type="EMBL" id="QANS01000003">
    <property type="protein sequence ID" value="PTU31782.1"/>
    <property type="molecule type" value="Genomic_DNA"/>
</dbReference>
<keyword evidence="5" id="KW-1185">Reference proteome</keyword>
<dbReference type="HAMAP" id="MF_01385">
    <property type="entry name" value="UreF"/>
    <property type="match status" value="1"/>
</dbReference>
<comment type="similarity">
    <text evidence="3">Belongs to the UreF family.</text>
</comment>
<keyword evidence="1 3" id="KW-0996">Nickel insertion</keyword>
<dbReference type="InterPro" id="IPR038277">
    <property type="entry name" value="UreF_sf"/>
</dbReference>
<dbReference type="Proteomes" id="UP000244248">
    <property type="component" value="Unassembled WGS sequence"/>
</dbReference>
<dbReference type="PANTHER" id="PTHR33620">
    <property type="entry name" value="UREASE ACCESSORY PROTEIN F"/>
    <property type="match status" value="1"/>
</dbReference>
<keyword evidence="3" id="KW-0963">Cytoplasm</keyword>
<comment type="function">
    <text evidence="3">Required for maturation of urease via the functional incorporation of the urease nickel metallocenter.</text>
</comment>
<dbReference type="OrthoDB" id="9798772at2"/>
<comment type="subunit">
    <text evidence="3">UreD, UreF and UreG form a complex that acts as a GTP-hydrolysis-dependent molecular chaperone, activating the urease apoprotein by helping to assemble the nickel containing metallocenter of UreC. The UreE protein probably delivers the nickel.</text>
</comment>
<sequence length="232" mass="25117">MLTPRVPPEAMYRLLAWCSPSYPTGAFSYSHGLEWAVEEGGVRRVADVVDYISAVLERGGAWIDAVLFAHAYRAAAAGDDDTLDEISELAAVFRASSETALESRQQGSAFLSVTRRAWPHARLDDYAKRQHDQATSHTVVVALSCAAYEVPLQPALHAYLHSVAANLVSAGLRLVPLGQTDGQIAIARLGPVVEAVTARALLTNLDDLGSAAPALEFCSLRHETQYTRLFRS</sequence>
<evidence type="ECO:0000313" key="4">
    <source>
        <dbReference type="EMBL" id="PTU31782.1"/>
    </source>
</evidence>
<dbReference type="GO" id="GO:0005737">
    <property type="term" value="C:cytoplasm"/>
    <property type="evidence" value="ECO:0007669"/>
    <property type="project" value="UniProtKB-SubCell"/>
</dbReference>
<dbReference type="GO" id="GO:0016151">
    <property type="term" value="F:nickel cation binding"/>
    <property type="evidence" value="ECO:0007669"/>
    <property type="project" value="UniProtKB-UniRule"/>
</dbReference>
<dbReference type="Pfam" id="PF01730">
    <property type="entry name" value="UreF"/>
    <property type="match status" value="1"/>
</dbReference>
<dbReference type="AlphaFoldDB" id="A0A2T5MGS6"/>